<dbReference type="GO" id="GO:0003968">
    <property type="term" value="F:RNA-directed RNA polymerase activity"/>
    <property type="evidence" value="ECO:0007669"/>
    <property type="project" value="UniProtKB-KW"/>
</dbReference>
<accession>A0A7G3KIJ8</accession>
<dbReference type="EMBL" id="MK231112">
    <property type="protein sequence ID" value="QED42960.1"/>
    <property type="molecule type" value="Genomic_RNA"/>
</dbReference>
<dbReference type="SUPFAM" id="SSF56672">
    <property type="entry name" value="DNA/RNA polymerases"/>
    <property type="match status" value="1"/>
</dbReference>
<sequence>MIMRALQIPETVVELFIWHMTHLFSFLGEMGVMIPSGAMHTYDFNTLDSMAFFALKHDITPHLPLSQRHHPSHGNPPPHPCSNYSDDKCPMTPYTTTIALAFSGDDTLANQRVRVHPGFMKLPHSFALKSTGTHSFIPHFTGKLHTKNGSFPDPTLLTAKLLYKISKGSLPSCALSYAGHCFSLHRNLTNLFPHLSAYELMCHGTNVAILRYALAEYGLPYKASLYVKKVFTIFNFEPIKHHEPDN</sequence>
<dbReference type="InterPro" id="IPR043502">
    <property type="entry name" value="DNA/RNA_pol_sf"/>
</dbReference>
<organism evidence="4">
    <name type="scientific">Leucocoprinus gammaflexivirus D</name>
    <dbReference type="NCBI Taxonomy" id="2592760"/>
    <lineage>
        <taxon>Viruses</taxon>
        <taxon>Riboviria</taxon>
        <taxon>Orthornavirae</taxon>
        <taxon>Kitrinoviricota</taxon>
        <taxon>Alsuviricetes</taxon>
        <taxon>Tymovirales</taxon>
        <taxon>Gammaflexiviridae</taxon>
    </lineage>
</organism>
<protein>
    <submittedName>
        <fullName evidence="4">Putative RdRp</fullName>
    </submittedName>
</protein>
<proteinExistence type="predicted"/>
<evidence type="ECO:0000256" key="3">
    <source>
        <dbReference type="ARBA" id="ARBA00022695"/>
    </source>
</evidence>
<name>A0A7G3KIJ8_9VIRU</name>
<keyword evidence="3" id="KW-0548">Nucleotidyltransferase</keyword>
<reference evidence="4" key="1">
    <citation type="submission" date="2018-11" db="EMBL/GenBank/DDBJ databases">
        <authorList>
            <person name="Jo Y."/>
            <person name="Cho W.K."/>
        </authorList>
    </citation>
    <scope>NUCLEOTIDE SEQUENCE</scope>
    <source>
        <strain evidence="4">Won</strain>
    </source>
</reference>
<evidence type="ECO:0000256" key="2">
    <source>
        <dbReference type="ARBA" id="ARBA00022679"/>
    </source>
</evidence>
<evidence type="ECO:0000313" key="4">
    <source>
        <dbReference type="EMBL" id="QED42960.1"/>
    </source>
</evidence>
<keyword evidence="1" id="KW-0696">RNA-directed RNA polymerase</keyword>
<evidence type="ECO:0000256" key="1">
    <source>
        <dbReference type="ARBA" id="ARBA00022484"/>
    </source>
</evidence>
<keyword evidence="2" id="KW-0808">Transferase</keyword>
<gene>
    <name evidence="4" type="primary">ORF1</name>
</gene>